<comment type="caution">
    <text evidence="9">The sequence shown here is derived from an EMBL/GenBank/DDBJ whole genome shotgun (WGS) entry which is preliminary data.</text>
</comment>
<evidence type="ECO:0000313" key="10">
    <source>
        <dbReference type="Proteomes" id="UP000050940"/>
    </source>
</evidence>
<dbReference type="EMBL" id="LDJP01000023">
    <property type="protein sequence ID" value="KRG87448.1"/>
    <property type="molecule type" value="Genomic_DNA"/>
</dbReference>
<evidence type="ECO:0000256" key="3">
    <source>
        <dbReference type="ARBA" id="ARBA00022448"/>
    </source>
</evidence>
<evidence type="ECO:0000256" key="6">
    <source>
        <dbReference type="ARBA" id="ARBA00022989"/>
    </source>
</evidence>
<dbReference type="OrthoDB" id="3177005at2"/>
<protein>
    <submittedName>
        <fullName evidence="9">Branched-chain amino acid ABC transporter permease</fullName>
    </submittedName>
</protein>
<comment type="similarity">
    <text evidence="2">Belongs to the AzlC family.</text>
</comment>
<feature type="transmembrane region" description="Helical" evidence="8">
    <location>
        <begin position="160"/>
        <end position="176"/>
    </location>
</feature>
<dbReference type="GO" id="GO:1903785">
    <property type="term" value="P:L-valine transmembrane transport"/>
    <property type="evidence" value="ECO:0007669"/>
    <property type="project" value="TreeGrafter"/>
</dbReference>
<keyword evidence="5 8" id="KW-0812">Transmembrane</keyword>
<name>A0A0R0EAS9_9GAMM</name>
<proteinExistence type="inferred from homology"/>
<feature type="transmembrane region" description="Helical" evidence="8">
    <location>
        <begin position="58"/>
        <end position="85"/>
    </location>
</feature>
<evidence type="ECO:0000256" key="7">
    <source>
        <dbReference type="ARBA" id="ARBA00023136"/>
    </source>
</evidence>
<dbReference type="Pfam" id="PF03591">
    <property type="entry name" value="AzlC"/>
    <property type="match status" value="1"/>
</dbReference>
<feature type="transmembrane region" description="Helical" evidence="8">
    <location>
        <begin position="12"/>
        <end position="38"/>
    </location>
</feature>
<dbReference type="PANTHER" id="PTHR34979:SF1">
    <property type="entry name" value="INNER MEMBRANE PROTEIN YGAZ"/>
    <property type="match status" value="1"/>
</dbReference>
<dbReference type="InterPro" id="IPR011606">
    <property type="entry name" value="Brnchd-chn_aa_trnsp_permease"/>
</dbReference>
<accession>A0A0R0EAS9</accession>
<dbReference type="STRING" id="659018.ABB34_04845"/>
<evidence type="ECO:0000256" key="8">
    <source>
        <dbReference type="SAM" id="Phobius"/>
    </source>
</evidence>
<evidence type="ECO:0000256" key="4">
    <source>
        <dbReference type="ARBA" id="ARBA00022475"/>
    </source>
</evidence>
<evidence type="ECO:0000256" key="5">
    <source>
        <dbReference type="ARBA" id="ARBA00022692"/>
    </source>
</evidence>
<sequence>MNEHSPRFTPAVRIGLSIAVATGLYGISFGALAVASGFSVGQAVALSLLMFTGGSQFAFIGVVGAGGGGAAAFGAATLLGIRNAVYGAQINRMLRPRGWRRLLSAQVTIDESAATAAGQWEPAEQRRGFWVAGIGVYVLWNLFTLLGAVLGDALGDPRRWGLDGAAVAAFLGLLWPRLRSREPVAIAVVCALATMLALPWVPPGVPILLAAAIAAVWGWFGHGPANEGLEPDVSPEGDGGQG</sequence>
<evidence type="ECO:0000313" key="9">
    <source>
        <dbReference type="EMBL" id="KRG87448.1"/>
    </source>
</evidence>
<keyword evidence="4" id="KW-1003">Cell membrane</keyword>
<evidence type="ECO:0000256" key="1">
    <source>
        <dbReference type="ARBA" id="ARBA00004651"/>
    </source>
</evidence>
<dbReference type="Proteomes" id="UP000050940">
    <property type="component" value="Unassembled WGS sequence"/>
</dbReference>
<keyword evidence="10" id="KW-1185">Reference proteome</keyword>
<dbReference type="PANTHER" id="PTHR34979">
    <property type="entry name" value="INNER MEMBRANE PROTEIN YGAZ"/>
    <property type="match status" value="1"/>
</dbReference>
<dbReference type="RefSeq" id="WP_057640126.1">
    <property type="nucleotide sequence ID" value="NZ_LDJP01000023.1"/>
</dbReference>
<dbReference type="GO" id="GO:0005886">
    <property type="term" value="C:plasma membrane"/>
    <property type="evidence" value="ECO:0007669"/>
    <property type="project" value="UniProtKB-SubCell"/>
</dbReference>
<feature type="transmembrane region" description="Helical" evidence="8">
    <location>
        <begin position="207"/>
        <end position="225"/>
    </location>
</feature>
<comment type="subcellular location">
    <subcellularLocation>
        <location evidence="1">Cell membrane</location>
        <topology evidence="1">Multi-pass membrane protein</topology>
    </subcellularLocation>
</comment>
<evidence type="ECO:0000256" key="2">
    <source>
        <dbReference type="ARBA" id="ARBA00010735"/>
    </source>
</evidence>
<keyword evidence="3" id="KW-0813">Transport</keyword>
<organism evidence="9 10">
    <name type="scientific">Stenotrophomonas daejeonensis</name>
    <dbReference type="NCBI Taxonomy" id="659018"/>
    <lineage>
        <taxon>Bacteria</taxon>
        <taxon>Pseudomonadati</taxon>
        <taxon>Pseudomonadota</taxon>
        <taxon>Gammaproteobacteria</taxon>
        <taxon>Lysobacterales</taxon>
        <taxon>Lysobacteraceae</taxon>
        <taxon>Stenotrophomonas</taxon>
    </lineage>
</organism>
<dbReference type="PATRIC" id="fig|659018.3.peg.873"/>
<dbReference type="AlphaFoldDB" id="A0A0R0EAS9"/>
<feature type="transmembrane region" description="Helical" evidence="8">
    <location>
        <begin position="129"/>
        <end position="148"/>
    </location>
</feature>
<keyword evidence="6 8" id="KW-1133">Transmembrane helix</keyword>
<gene>
    <name evidence="9" type="ORF">ABB34_04845</name>
</gene>
<keyword evidence="7 8" id="KW-0472">Membrane</keyword>
<reference evidence="9 10" key="1">
    <citation type="submission" date="2015-05" db="EMBL/GenBank/DDBJ databases">
        <title>Genome sequencing and analysis of members of genus Stenotrophomonas.</title>
        <authorList>
            <person name="Patil P.P."/>
            <person name="Midha S."/>
            <person name="Patil P.B."/>
        </authorList>
    </citation>
    <scope>NUCLEOTIDE SEQUENCE [LARGE SCALE GENOMIC DNA]</scope>
    <source>
        <strain evidence="9 10">JCM 16244</strain>
    </source>
</reference>